<evidence type="ECO:0000256" key="2">
    <source>
        <dbReference type="ARBA" id="ARBA00001946"/>
    </source>
</evidence>
<dbReference type="FunFam" id="3.30.540.10:FF:000004">
    <property type="entry name" value="Inositol-1-monophosphatase"/>
    <property type="match status" value="1"/>
</dbReference>
<keyword evidence="10" id="KW-1185">Reference proteome</keyword>
<dbReference type="InterPro" id="IPR033942">
    <property type="entry name" value="IMPase"/>
</dbReference>
<dbReference type="Gene3D" id="3.40.190.80">
    <property type="match status" value="1"/>
</dbReference>
<evidence type="ECO:0000256" key="6">
    <source>
        <dbReference type="ARBA" id="ARBA00022842"/>
    </source>
</evidence>
<reference evidence="9 10" key="3">
    <citation type="journal article" date="2017" name="G3 (Bethesda)">
        <title>Comparative analysis highlights variable genome content of wheat rusts and divergence of the mating loci.</title>
        <authorList>
            <person name="Cuomo C.A."/>
            <person name="Bakkeren G."/>
            <person name="Khalil H.B."/>
            <person name="Panwar V."/>
            <person name="Joly D."/>
            <person name="Linning R."/>
            <person name="Sakthikumar S."/>
            <person name="Song X."/>
            <person name="Adiconis X."/>
            <person name="Fan L."/>
            <person name="Goldberg J.M."/>
            <person name="Levin J.Z."/>
            <person name="Young S."/>
            <person name="Zeng Q."/>
            <person name="Anikster Y."/>
            <person name="Bruce M."/>
            <person name="Wang M."/>
            <person name="Yin C."/>
            <person name="McCallum B."/>
            <person name="Szabo L.J."/>
            <person name="Hulbert S."/>
            <person name="Chen X."/>
            <person name="Fellers J.P."/>
        </authorList>
    </citation>
    <scope>NUCLEOTIDE SEQUENCE</scope>
    <source>
        <strain evidence="10">Isolate 1-1 / race 1 (BBBD)</strain>
        <strain evidence="9">isolate 1-1 / race 1 (BBBD)</strain>
    </source>
</reference>
<protein>
    <recommendedName>
        <fullName evidence="4">inositol-phosphate phosphatase</fullName>
        <ecNumber evidence="4">3.1.3.25</ecNumber>
    </recommendedName>
</protein>
<dbReference type="Gene3D" id="3.30.540.10">
    <property type="entry name" value="Fructose-1,6-Bisphosphatase, subunit A, domain 1"/>
    <property type="match status" value="1"/>
</dbReference>
<feature type="binding site" evidence="7">
    <location>
        <position position="212"/>
    </location>
    <ligand>
        <name>Mg(2+)</name>
        <dbReference type="ChEBI" id="CHEBI:18420"/>
        <label>1</label>
        <note>catalytic</note>
    </ligand>
</feature>
<dbReference type="InterPro" id="IPR000760">
    <property type="entry name" value="Inositol_monophosphatase-like"/>
</dbReference>
<evidence type="ECO:0000256" key="7">
    <source>
        <dbReference type="PIRSR" id="PIRSR600760-2"/>
    </source>
</evidence>
<feature type="binding site" evidence="7">
    <location>
        <position position="376"/>
    </location>
    <ligand>
        <name>Mg(2+)</name>
        <dbReference type="ChEBI" id="CHEBI:18420"/>
        <label>1</label>
        <note>catalytic</note>
    </ligand>
</feature>
<sequence>MPVKALGEPRYPDDGFGRSSAQRQFFCQVDFDVLETPHNATIGVDKDRLPGRVIPAAVLATSRDLLIAPVWYVSGWCPRACGPDRHCPKVAADPPARTRPKAIELMSIDPGPDADDQSDPPATDFFQQFDLATLEMTSIPSYKVELDFAVELAHKAGEIMLRASKDRAGGRGGTVNDKKNRIDLVTETDQMVEKMVSELLREKFPDHKFIGEETFAADAKAELTNAPTWICDPVDGTTNFVHGFPSVCISIGWVVNKIPTLGVIYNPFLSQLYTAVRGHGAFFNQETRLPLSYPDYLPLAKLSDALVGVEWGSDRSKSTLEKKTNTFVKLAGDPKDVPGGVMCHSLRSMGSAALNYASVASGSLDLYWEIGCWAWDVCAGTVIAREAGCKCYGKGGKPFDADGSGQDLMGHHFFVIRGIADHDGVPGSEIQDRLAKQFFDDIAEEWEA</sequence>
<dbReference type="GO" id="GO:0008934">
    <property type="term" value="F:inositol monophosphate 1-phosphatase activity"/>
    <property type="evidence" value="ECO:0007669"/>
    <property type="project" value="InterPro"/>
</dbReference>
<dbReference type="PRINTS" id="PR00377">
    <property type="entry name" value="IMPHPHTASES"/>
</dbReference>
<organism evidence="8">
    <name type="scientific">Puccinia triticina (isolate 1-1 / race 1 (BBBD))</name>
    <name type="common">Brown leaf rust fungus</name>
    <dbReference type="NCBI Taxonomy" id="630390"/>
    <lineage>
        <taxon>Eukaryota</taxon>
        <taxon>Fungi</taxon>
        <taxon>Dikarya</taxon>
        <taxon>Basidiomycota</taxon>
        <taxon>Pucciniomycotina</taxon>
        <taxon>Pucciniomycetes</taxon>
        <taxon>Pucciniales</taxon>
        <taxon>Pucciniaceae</taxon>
        <taxon>Puccinia</taxon>
    </lineage>
</organism>
<evidence type="ECO:0000256" key="1">
    <source>
        <dbReference type="ARBA" id="ARBA00001033"/>
    </source>
</evidence>
<dbReference type="FunFam" id="3.40.190.80:FF:000012">
    <property type="entry name" value="Inositol-1-monophosphatase"/>
    <property type="match status" value="1"/>
</dbReference>
<dbReference type="EC" id="3.1.3.25" evidence="4"/>
<feature type="binding site" evidence="7">
    <location>
        <position position="235"/>
    </location>
    <ligand>
        <name>Mg(2+)</name>
        <dbReference type="ChEBI" id="CHEBI:18420"/>
        <label>1</label>
        <note>catalytic</note>
    </ligand>
</feature>
<feature type="binding site" evidence="7">
    <location>
        <position position="232"/>
    </location>
    <ligand>
        <name>Mg(2+)</name>
        <dbReference type="ChEBI" id="CHEBI:18420"/>
        <label>1</label>
        <note>catalytic</note>
    </ligand>
</feature>
<dbReference type="GO" id="GO:0006020">
    <property type="term" value="P:inositol metabolic process"/>
    <property type="evidence" value="ECO:0007669"/>
    <property type="project" value="TreeGrafter"/>
</dbReference>
<accession>A0A180G9N6</accession>
<evidence type="ECO:0000313" key="8">
    <source>
        <dbReference type="EMBL" id="OAV89397.1"/>
    </source>
</evidence>
<comment type="catalytic activity">
    <reaction evidence="1">
        <text>a myo-inositol phosphate + H2O = myo-inositol + phosphate</text>
        <dbReference type="Rhea" id="RHEA:24056"/>
        <dbReference type="ChEBI" id="CHEBI:15377"/>
        <dbReference type="ChEBI" id="CHEBI:17268"/>
        <dbReference type="ChEBI" id="CHEBI:43474"/>
        <dbReference type="ChEBI" id="CHEBI:84139"/>
        <dbReference type="EC" id="3.1.3.25"/>
    </reaction>
</comment>
<dbReference type="CDD" id="cd01639">
    <property type="entry name" value="IMPase"/>
    <property type="match status" value="1"/>
</dbReference>
<evidence type="ECO:0000313" key="10">
    <source>
        <dbReference type="Proteomes" id="UP000005240"/>
    </source>
</evidence>
<reference evidence="9" key="4">
    <citation type="submission" date="2025-05" db="UniProtKB">
        <authorList>
            <consortium name="EnsemblFungi"/>
        </authorList>
    </citation>
    <scope>IDENTIFICATION</scope>
    <source>
        <strain evidence="9">isolate 1-1 / race 1 (BBBD)</strain>
    </source>
</reference>
<dbReference type="AlphaFoldDB" id="A0A180G9N6"/>
<dbReference type="VEuPathDB" id="FungiDB:PTTG_09204"/>
<dbReference type="PANTHER" id="PTHR20854">
    <property type="entry name" value="INOSITOL MONOPHOSPHATASE"/>
    <property type="match status" value="1"/>
</dbReference>
<evidence type="ECO:0000256" key="5">
    <source>
        <dbReference type="ARBA" id="ARBA00022723"/>
    </source>
</evidence>
<reference evidence="8" key="1">
    <citation type="submission" date="2009-11" db="EMBL/GenBank/DDBJ databases">
        <authorList>
            <consortium name="The Broad Institute Genome Sequencing Platform"/>
            <person name="Ward D."/>
            <person name="Feldgarden M."/>
            <person name="Earl A."/>
            <person name="Young S.K."/>
            <person name="Zeng Q."/>
            <person name="Koehrsen M."/>
            <person name="Alvarado L."/>
            <person name="Berlin A."/>
            <person name="Bochicchio J."/>
            <person name="Borenstein D."/>
            <person name="Chapman S.B."/>
            <person name="Chen Z."/>
            <person name="Engels R."/>
            <person name="Freedman E."/>
            <person name="Gellesch M."/>
            <person name="Goldberg J."/>
            <person name="Griggs A."/>
            <person name="Gujja S."/>
            <person name="Heilman E."/>
            <person name="Heiman D."/>
            <person name="Hepburn T."/>
            <person name="Howarth C."/>
            <person name="Jen D."/>
            <person name="Larson L."/>
            <person name="Lewis B."/>
            <person name="Mehta T."/>
            <person name="Park D."/>
            <person name="Pearson M."/>
            <person name="Roberts A."/>
            <person name="Saif S."/>
            <person name="Shea T."/>
            <person name="Shenoy N."/>
            <person name="Sisk P."/>
            <person name="Stolte C."/>
            <person name="Sykes S."/>
            <person name="Thomson T."/>
            <person name="Walk T."/>
            <person name="White J."/>
            <person name="Yandava C."/>
            <person name="Izard J."/>
            <person name="Baranova O.V."/>
            <person name="Blanton J.M."/>
            <person name="Tanner A.C."/>
            <person name="Dewhirst F.E."/>
            <person name="Haas B."/>
            <person name="Nusbaum C."/>
            <person name="Birren B."/>
        </authorList>
    </citation>
    <scope>NUCLEOTIDE SEQUENCE [LARGE SCALE GENOMIC DNA]</scope>
    <source>
        <strain evidence="8">1-1 BBBD Race 1</strain>
    </source>
</reference>
<dbReference type="EMBL" id="ADAS02000129">
    <property type="protein sequence ID" value="OAV89397.1"/>
    <property type="molecule type" value="Genomic_DNA"/>
</dbReference>
<reference evidence="8" key="2">
    <citation type="submission" date="2016-05" db="EMBL/GenBank/DDBJ databases">
        <title>Comparative analysis highlights variable genome content of wheat rusts and divergence of the mating loci.</title>
        <authorList>
            <person name="Cuomo C.A."/>
            <person name="Bakkeren G."/>
            <person name="Szabo L."/>
            <person name="Khalil H."/>
            <person name="Joly D."/>
            <person name="Goldberg J."/>
            <person name="Young S."/>
            <person name="Zeng Q."/>
            <person name="Fellers J."/>
        </authorList>
    </citation>
    <scope>NUCLEOTIDE SEQUENCE [LARGE SCALE GENOMIC DNA]</scope>
    <source>
        <strain evidence="8">1-1 BBBD Race 1</strain>
    </source>
</reference>
<dbReference type="SUPFAM" id="SSF56655">
    <property type="entry name" value="Carbohydrate phosphatase"/>
    <property type="match status" value="1"/>
</dbReference>
<comment type="cofactor">
    <cofactor evidence="2 7">
        <name>Mg(2+)</name>
        <dbReference type="ChEBI" id="CHEBI:18420"/>
    </cofactor>
</comment>
<dbReference type="EnsemblFungi" id="PTTG_09204-t43_1">
    <property type="protein sequence ID" value="PTTG_09204-t43_1-p1"/>
    <property type="gene ID" value="PTTG_09204"/>
</dbReference>
<dbReference type="GO" id="GO:0046872">
    <property type="term" value="F:metal ion binding"/>
    <property type="evidence" value="ECO:0007669"/>
    <property type="project" value="UniProtKB-KW"/>
</dbReference>
<dbReference type="GO" id="GO:0007165">
    <property type="term" value="P:signal transduction"/>
    <property type="evidence" value="ECO:0007669"/>
    <property type="project" value="TreeGrafter"/>
</dbReference>
<evidence type="ECO:0000313" key="9">
    <source>
        <dbReference type="EnsemblFungi" id="PTTG_09204-t43_1-p1"/>
    </source>
</evidence>
<gene>
    <name evidence="8" type="ORF">PTTG_09204</name>
</gene>
<evidence type="ECO:0000256" key="3">
    <source>
        <dbReference type="ARBA" id="ARBA00009759"/>
    </source>
</evidence>
<keyword evidence="5 7" id="KW-0479">Metal-binding</keyword>
<proteinExistence type="inferred from homology"/>
<keyword evidence="6 7" id="KW-0460">Magnesium</keyword>
<dbReference type="PANTHER" id="PTHR20854:SF4">
    <property type="entry name" value="INOSITOL-1-MONOPHOSPHATASE-RELATED"/>
    <property type="match status" value="1"/>
</dbReference>
<dbReference type="Pfam" id="PF00459">
    <property type="entry name" value="Inositol_P"/>
    <property type="match status" value="1"/>
</dbReference>
<name>A0A180G9N6_PUCT1</name>
<dbReference type="OrthoDB" id="10254945at2759"/>
<comment type="similarity">
    <text evidence="3">Belongs to the inositol monophosphatase superfamily.</text>
</comment>
<dbReference type="Proteomes" id="UP000005240">
    <property type="component" value="Unassembled WGS sequence"/>
</dbReference>
<evidence type="ECO:0000256" key="4">
    <source>
        <dbReference type="ARBA" id="ARBA00013106"/>
    </source>
</evidence>